<keyword evidence="5 7" id="KW-0157">Chromophore</keyword>
<feature type="binding site" evidence="6">
    <location>
        <position position="101"/>
    </location>
    <ligand>
        <name>chlorophyll a</name>
        <dbReference type="ChEBI" id="CHEBI:58416"/>
        <label>1</label>
    </ligand>
</feature>
<evidence type="ECO:0000313" key="8">
    <source>
        <dbReference type="EMBL" id="KAK9808223.1"/>
    </source>
</evidence>
<evidence type="ECO:0000256" key="4">
    <source>
        <dbReference type="ARBA" id="ARBA00022640"/>
    </source>
</evidence>
<reference evidence="8 9" key="1">
    <citation type="journal article" date="2024" name="Nat. Commun.">
        <title>Phylogenomics reveals the evolutionary origins of lichenization in chlorophyte algae.</title>
        <authorList>
            <person name="Puginier C."/>
            <person name="Libourel C."/>
            <person name="Otte J."/>
            <person name="Skaloud P."/>
            <person name="Haon M."/>
            <person name="Grisel S."/>
            <person name="Petersen M."/>
            <person name="Berrin J.G."/>
            <person name="Delaux P.M."/>
            <person name="Dal Grande F."/>
            <person name="Keller J."/>
        </authorList>
    </citation>
    <scope>NUCLEOTIDE SEQUENCE [LARGE SCALE GENOMIC DNA]</scope>
    <source>
        <strain evidence="8 9">SAG 2036</strain>
    </source>
</reference>
<keyword evidence="2 7" id="KW-0150">Chloroplast</keyword>
<keyword evidence="7" id="KW-0603">Photosystem I</keyword>
<feature type="binding site" description="axial binding residue" evidence="6">
    <location>
        <position position="106"/>
    </location>
    <ligand>
        <name>chlorophyll b</name>
        <dbReference type="ChEBI" id="CHEBI:61721"/>
        <label>1</label>
    </ligand>
    <ligandPart>
        <name>Mg</name>
        <dbReference type="ChEBI" id="CHEBI:25107"/>
    </ligandPart>
</feature>
<keyword evidence="9" id="KW-1185">Reference proteome</keyword>
<dbReference type="Pfam" id="PF00504">
    <property type="entry name" value="Chloroa_b-bind"/>
    <property type="match status" value="1"/>
</dbReference>
<dbReference type="AlphaFoldDB" id="A0AAW1PJ26"/>
<evidence type="ECO:0000256" key="1">
    <source>
        <dbReference type="ARBA" id="ARBA00022494"/>
    </source>
</evidence>
<dbReference type="SUPFAM" id="SSF103511">
    <property type="entry name" value="Chlorophyll a-b binding protein"/>
    <property type="match status" value="1"/>
</dbReference>
<dbReference type="GO" id="GO:0016168">
    <property type="term" value="F:chlorophyll binding"/>
    <property type="evidence" value="ECO:0007669"/>
    <property type="project" value="UniProtKB-KW"/>
</dbReference>
<sequence>MVLLLKQGVAGGRLLEFSVRRVPCLPASPKAPARSVARSAVAQSPNWKLDKPDRLWEGGETWYPGAEPPPYLDGTLPGDRGFDPFRLAENPALLPWMVEGELYNGRWAMMGVLGMLFVEAIGKGPWGSAPFRVEYPMAYVPLVIAGHLAYITFEYFRWVNFNKKGETGLLFFAPFDPLGLTSDRTRQSEVRNGRLAMLACLGIWSQAAVTQKGPLENLRDHIADPGHNNISTSPVGKEIMFFAITLAIIPYYLESRKDFGSDKIQQEPFRPFPFLSPNDY</sequence>
<evidence type="ECO:0000256" key="6">
    <source>
        <dbReference type="PIRSR" id="PIRSR601344-1"/>
    </source>
</evidence>
<keyword evidence="3 7" id="KW-0602">Photosynthesis</keyword>
<feature type="binding site" evidence="6">
    <location>
        <position position="221"/>
    </location>
    <ligand>
        <name>chlorophyll a</name>
        <dbReference type="ChEBI" id="CHEBI:58416"/>
        <label>1</label>
    </ligand>
</feature>
<comment type="caution">
    <text evidence="8">The sequence shown here is derived from an EMBL/GenBank/DDBJ whole genome shotgun (WGS) entry which is preliminary data.</text>
</comment>
<keyword evidence="7" id="KW-0604">Photosystem II</keyword>
<feature type="binding site" description="axial binding residue" evidence="6">
    <location>
        <position position="143"/>
    </location>
    <ligand>
        <name>chlorophyll b</name>
        <dbReference type="ChEBI" id="CHEBI:61721"/>
        <label>1</label>
    </ligand>
    <ligandPart>
        <name>Mg</name>
        <dbReference type="ChEBI" id="CHEBI:25107"/>
    </ligandPart>
</feature>
<evidence type="ECO:0000256" key="5">
    <source>
        <dbReference type="ARBA" id="ARBA00022991"/>
    </source>
</evidence>
<feature type="binding site" description="axial binding residue" evidence="6">
    <location>
        <position position="169"/>
    </location>
    <ligand>
        <name>chlorophyll b</name>
        <dbReference type="ChEBI" id="CHEBI:61721"/>
        <label>1</label>
    </ligand>
    <ligandPart>
        <name>Mg</name>
        <dbReference type="ChEBI" id="CHEBI:25107"/>
    </ligandPart>
</feature>
<comment type="similarity">
    <text evidence="7">Belongs to the light-harvesting chlorophyll a/b-binding (LHC) protein family.</text>
</comment>
<dbReference type="InterPro" id="IPR022796">
    <property type="entry name" value="Chloroa_b-bind"/>
</dbReference>
<comment type="subcellular location">
    <subcellularLocation>
        <location evidence="7">Plastid</location>
        <location evidence="7">Chloroplast thylakoid membrane</location>
    </subcellularLocation>
</comment>
<feature type="binding site" evidence="6">
    <location>
        <position position="206"/>
    </location>
    <ligand>
        <name>chlorophyll a</name>
        <dbReference type="ChEBI" id="CHEBI:58416"/>
        <label>1</label>
    </ligand>
</feature>
<dbReference type="InterPro" id="IPR001344">
    <property type="entry name" value="Chloro_AB-bd_pln"/>
</dbReference>
<feature type="binding site" evidence="6">
    <location>
        <position position="189"/>
    </location>
    <ligand>
        <name>chlorophyll a</name>
        <dbReference type="ChEBI" id="CHEBI:58416"/>
        <label>1</label>
    </ligand>
</feature>
<name>A0AAW1PJ26_9CHLO</name>
<proteinExistence type="inferred from homology"/>
<dbReference type="Gene3D" id="1.10.3460.10">
    <property type="entry name" value="Chlorophyll a/b binding protein domain"/>
    <property type="match status" value="1"/>
</dbReference>
<dbReference type="Proteomes" id="UP001465755">
    <property type="component" value="Unassembled WGS sequence"/>
</dbReference>
<dbReference type="GO" id="GO:0009765">
    <property type="term" value="P:photosynthesis, light harvesting"/>
    <property type="evidence" value="ECO:0007669"/>
    <property type="project" value="InterPro"/>
</dbReference>
<dbReference type="PANTHER" id="PTHR21649">
    <property type="entry name" value="CHLOROPHYLL A/B BINDING PROTEIN"/>
    <property type="match status" value="1"/>
</dbReference>
<keyword evidence="7" id="KW-0793">Thylakoid</keyword>
<organism evidence="8 9">
    <name type="scientific">Symbiochloris irregularis</name>
    <dbReference type="NCBI Taxonomy" id="706552"/>
    <lineage>
        <taxon>Eukaryota</taxon>
        <taxon>Viridiplantae</taxon>
        <taxon>Chlorophyta</taxon>
        <taxon>core chlorophytes</taxon>
        <taxon>Trebouxiophyceae</taxon>
        <taxon>Trebouxiales</taxon>
        <taxon>Trebouxiaceae</taxon>
        <taxon>Symbiochloris</taxon>
    </lineage>
</organism>
<dbReference type="GO" id="GO:0009523">
    <property type="term" value="C:photosystem II"/>
    <property type="evidence" value="ECO:0007669"/>
    <property type="project" value="UniProtKB-KW"/>
</dbReference>
<gene>
    <name evidence="8" type="ORF">WJX73_010548</name>
</gene>
<keyword evidence="4 7" id="KW-0934">Plastid</keyword>
<evidence type="ECO:0000313" key="9">
    <source>
        <dbReference type="Proteomes" id="UP001465755"/>
    </source>
</evidence>
<evidence type="ECO:0000256" key="3">
    <source>
        <dbReference type="ARBA" id="ARBA00022531"/>
    </source>
</evidence>
<evidence type="ECO:0000256" key="7">
    <source>
        <dbReference type="RuleBase" id="RU363080"/>
    </source>
</evidence>
<protein>
    <recommendedName>
        <fullName evidence="7">Chlorophyll a-b binding protein, chloroplastic</fullName>
    </recommendedName>
</protein>
<comment type="function">
    <text evidence="7">The light-harvesting complex (LHC) functions as a light receptor, it captures and delivers excitation energy to photosystems with which it is closely associated.</text>
</comment>
<dbReference type="EMBL" id="JALJOQ010000026">
    <property type="protein sequence ID" value="KAK9808223.1"/>
    <property type="molecule type" value="Genomic_DNA"/>
</dbReference>
<dbReference type="GO" id="GO:0009522">
    <property type="term" value="C:photosystem I"/>
    <property type="evidence" value="ECO:0007669"/>
    <property type="project" value="UniProtKB-KW"/>
</dbReference>
<evidence type="ECO:0000256" key="2">
    <source>
        <dbReference type="ARBA" id="ARBA00022528"/>
    </source>
</evidence>
<accession>A0AAW1PJ26</accession>
<feature type="binding site" evidence="6">
    <location>
        <position position="194"/>
    </location>
    <ligand>
        <name>chlorophyll a</name>
        <dbReference type="ChEBI" id="CHEBI:58416"/>
        <label>1</label>
    </ligand>
</feature>
<keyword evidence="1 6" id="KW-0148">Chlorophyll</keyword>
<feature type="binding site" evidence="6">
    <location>
        <position position="192"/>
    </location>
    <ligand>
        <name>chlorophyll a</name>
        <dbReference type="ChEBI" id="CHEBI:58416"/>
        <label>1</label>
    </ligand>
</feature>
<dbReference type="GO" id="GO:0009535">
    <property type="term" value="C:chloroplast thylakoid membrane"/>
    <property type="evidence" value="ECO:0007669"/>
    <property type="project" value="UniProtKB-SubCell"/>
</dbReference>